<protein>
    <submittedName>
        <fullName evidence="1">Uncharacterized protein</fullName>
    </submittedName>
</protein>
<sequence length="605" mass="66670">MPNPGTLRAATTLRSTRSSTNPNVTIYSLAETKPLVSSDSTEQPRPDVGQSWEKDISTSHGLTESRFFPESSSAAKRSSTASISPRKRRKIETGHDSKINSEAVAPAGRSRSSSLSSVSTSHDLQDLIDKDVIQVKLESIATPTRRNVKCQTGTPNASAVTATPLKSVKEERSTPLKEIQTLKRKNESAAKPRPSTPIKLKLEKAHAEPSRWKRQYELIAKMRERIVAPVDTMGCDTPNRERSSDPKTVRFHILISLMLSSQTKDPVTSQAVTNLNDVLPGGLTAESLTSALPEVVAECINKVGFWRRKTEYIQDAARRIVDGGLDDGEEKNADVEGIQEETGDIPRTLNGLVKLRGVGPKMAFLALQCAWNINAGKSSSSDVETMFGTDEWTCIGIGVDVHVHRITNRLGWHKPKTTEPEQTRHRFLLRLNLESWLPPHLFKPINHVLVGFGQVVCLPVGPRCDVCLLGIERVCPSRVANVNNVKGRKVVEFGFNDTEDVKGAIAVKLEDELPLREIDPDVKSELPGRTPSRVKLEFKPDSSPSMETQLDSKPLVESGSLERKDAIEQRIEEPGMLQPERVVGVIAKEIAEMNAVDIPIIVKTE</sequence>
<evidence type="ECO:0000313" key="1">
    <source>
        <dbReference type="EMBL" id="KAJ9093737.1"/>
    </source>
</evidence>
<reference evidence="1" key="1">
    <citation type="submission" date="2023-04" db="EMBL/GenBank/DDBJ databases">
        <title>Draft Genome sequencing of Naganishia species isolated from polar environments using Oxford Nanopore Technology.</title>
        <authorList>
            <person name="Leo P."/>
            <person name="Venkateswaran K."/>
        </authorList>
    </citation>
    <scope>NUCLEOTIDE SEQUENCE</scope>
    <source>
        <strain evidence="1">MNA-CCFEE 5423</strain>
    </source>
</reference>
<name>A0ACC2V589_9TREE</name>
<dbReference type="EMBL" id="JASBWT010000029">
    <property type="protein sequence ID" value="KAJ9093737.1"/>
    <property type="molecule type" value="Genomic_DNA"/>
</dbReference>
<dbReference type="Proteomes" id="UP001227268">
    <property type="component" value="Unassembled WGS sequence"/>
</dbReference>
<organism evidence="1 2">
    <name type="scientific">Naganishia friedmannii</name>
    <dbReference type="NCBI Taxonomy" id="89922"/>
    <lineage>
        <taxon>Eukaryota</taxon>
        <taxon>Fungi</taxon>
        <taxon>Dikarya</taxon>
        <taxon>Basidiomycota</taxon>
        <taxon>Agaricomycotina</taxon>
        <taxon>Tremellomycetes</taxon>
        <taxon>Filobasidiales</taxon>
        <taxon>Filobasidiaceae</taxon>
        <taxon>Naganishia</taxon>
    </lineage>
</organism>
<proteinExistence type="predicted"/>
<accession>A0ACC2V589</accession>
<keyword evidence="2" id="KW-1185">Reference proteome</keyword>
<evidence type="ECO:0000313" key="2">
    <source>
        <dbReference type="Proteomes" id="UP001227268"/>
    </source>
</evidence>
<gene>
    <name evidence="1" type="ORF">QFC21_006333</name>
</gene>
<comment type="caution">
    <text evidence="1">The sequence shown here is derived from an EMBL/GenBank/DDBJ whole genome shotgun (WGS) entry which is preliminary data.</text>
</comment>